<dbReference type="InterPro" id="IPR003661">
    <property type="entry name" value="HisK_dim/P_dom"/>
</dbReference>
<protein>
    <recommendedName>
        <fullName evidence="2">histidine kinase</fullName>
        <ecNumber evidence="2">2.7.13.3</ecNumber>
    </recommendedName>
</protein>
<dbReference type="InterPro" id="IPR036890">
    <property type="entry name" value="HATPase_C_sf"/>
</dbReference>
<evidence type="ECO:0000259" key="10">
    <source>
        <dbReference type="PROSITE" id="PS50113"/>
    </source>
</evidence>
<dbReference type="PANTHER" id="PTHR43304">
    <property type="entry name" value="PHYTOCHROME-LIKE PROTEIN CPH1"/>
    <property type="match status" value="1"/>
</dbReference>
<feature type="domain" description="PAS" evidence="9">
    <location>
        <begin position="447"/>
        <end position="524"/>
    </location>
</feature>
<dbReference type="SMART" id="SM00086">
    <property type="entry name" value="PAC"/>
    <property type="match status" value="3"/>
</dbReference>
<gene>
    <name evidence="11" type="ORF">OGM63_26235</name>
</gene>
<evidence type="ECO:0000256" key="6">
    <source>
        <dbReference type="ARBA" id="ARBA00023012"/>
    </source>
</evidence>
<dbReference type="InterPro" id="IPR001610">
    <property type="entry name" value="PAC"/>
</dbReference>
<name>A0ABT3B6G3_9CYAN</name>
<evidence type="ECO:0000256" key="7">
    <source>
        <dbReference type="SAM" id="Coils"/>
    </source>
</evidence>
<evidence type="ECO:0000256" key="2">
    <source>
        <dbReference type="ARBA" id="ARBA00012438"/>
    </source>
</evidence>
<dbReference type="InterPro" id="IPR035965">
    <property type="entry name" value="PAS-like_dom_sf"/>
</dbReference>
<dbReference type="EC" id="2.7.13.3" evidence="2"/>
<organism evidence="11 12">
    <name type="scientific">Plectonema radiosum NIES-515</name>
    <dbReference type="NCBI Taxonomy" id="2986073"/>
    <lineage>
        <taxon>Bacteria</taxon>
        <taxon>Bacillati</taxon>
        <taxon>Cyanobacteriota</taxon>
        <taxon>Cyanophyceae</taxon>
        <taxon>Oscillatoriophycideae</taxon>
        <taxon>Oscillatoriales</taxon>
        <taxon>Microcoleaceae</taxon>
        <taxon>Plectonema</taxon>
    </lineage>
</organism>
<evidence type="ECO:0000256" key="3">
    <source>
        <dbReference type="ARBA" id="ARBA00022553"/>
    </source>
</evidence>
<dbReference type="CDD" id="cd00082">
    <property type="entry name" value="HisKA"/>
    <property type="match status" value="1"/>
</dbReference>
<accession>A0ABT3B6G3</accession>
<dbReference type="EMBL" id="JAOWRF010000370">
    <property type="protein sequence ID" value="MCV3216962.1"/>
    <property type="molecule type" value="Genomic_DNA"/>
</dbReference>
<dbReference type="InterPro" id="IPR052162">
    <property type="entry name" value="Sensor_kinase/Photoreceptor"/>
</dbReference>
<dbReference type="Pfam" id="PF08448">
    <property type="entry name" value="PAS_4"/>
    <property type="match status" value="2"/>
</dbReference>
<dbReference type="SUPFAM" id="SSF55785">
    <property type="entry name" value="PYP-like sensor domain (PAS domain)"/>
    <property type="match status" value="4"/>
</dbReference>
<dbReference type="InterPro" id="IPR013656">
    <property type="entry name" value="PAS_4"/>
</dbReference>
<evidence type="ECO:0000256" key="4">
    <source>
        <dbReference type="ARBA" id="ARBA00022679"/>
    </source>
</evidence>
<keyword evidence="6" id="KW-0902">Two-component regulatory system</keyword>
<dbReference type="Proteomes" id="UP001526143">
    <property type="component" value="Unassembled WGS sequence"/>
</dbReference>
<dbReference type="InterPro" id="IPR036097">
    <property type="entry name" value="HisK_dim/P_sf"/>
</dbReference>
<dbReference type="InterPro" id="IPR004358">
    <property type="entry name" value="Sig_transdc_His_kin-like_C"/>
</dbReference>
<dbReference type="PRINTS" id="PR00344">
    <property type="entry name" value="BCTRLSENSOR"/>
</dbReference>
<keyword evidence="4" id="KW-0808">Transferase</keyword>
<keyword evidence="12" id="KW-1185">Reference proteome</keyword>
<feature type="domain" description="PAC" evidence="10">
    <location>
        <begin position="391"/>
        <end position="446"/>
    </location>
</feature>
<dbReference type="RefSeq" id="WP_263748651.1">
    <property type="nucleotide sequence ID" value="NZ_JAOWRF010000370.1"/>
</dbReference>
<dbReference type="InterPro" id="IPR003594">
    <property type="entry name" value="HATPase_dom"/>
</dbReference>
<dbReference type="NCBIfam" id="TIGR00229">
    <property type="entry name" value="sensory_box"/>
    <property type="match status" value="2"/>
</dbReference>
<dbReference type="Gene3D" id="1.10.287.130">
    <property type="match status" value="1"/>
</dbReference>
<evidence type="ECO:0000256" key="5">
    <source>
        <dbReference type="ARBA" id="ARBA00022777"/>
    </source>
</evidence>
<evidence type="ECO:0000313" key="11">
    <source>
        <dbReference type="EMBL" id="MCV3216962.1"/>
    </source>
</evidence>
<proteinExistence type="predicted"/>
<dbReference type="Pfam" id="PF08447">
    <property type="entry name" value="PAS_3"/>
    <property type="match status" value="2"/>
</dbReference>
<dbReference type="PANTHER" id="PTHR43304:SF1">
    <property type="entry name" value="PAC DOMAIN-CONTAINING PROTEIN"/>
    <property type="match status" value="1"/>
</dbReference>
<feature type="coiled-coil region" evidence="7">
    <location>
        <begin position="570"/>
        <end position="604"/>
    </location>
</feature>
<dbReference type="PROSITE" id="PS50109">
    <property type="entry name" value="HIS_KIN"/>
    <property type="match status" value="1"/>
</dbReference>
<dbReference type="PROSITE" id="PS50112">
    <property type="entry name" value="PAS"/>
    <property type="match status" value="1"/>
</dbReference>
<dbReference type="InterPro" id="IPR000014">
    <property type="entry name" value="PAS"/>
</dbReference>
<dbReference type="SUPFAM" id="SSF55874">
    <property type="entry name" value="ATPase domain of HSP90 chaperone/DNA topoisomerase II/histidine kinase"/>
    <property type="match status" value="1"/>
</dbReference>
<evidence type="ECO:0000259" key="8">
    <source>
        <dbReference type="PROSITE" id="PS50109"/>
    </source>
</evidence>
<keyword evidence="7" id="KW-0175">Coiled coil</keyword>
<dbReference type="InterPro" id="IPR005467">
    <property type="entry name" value="His_kinase_dom"/>
</dbReference>
<dbReference type="Pfam" id="PF02518">
    <property type="entry name" value="HATPase_c"/>
    <property type="match status" value="1"/>
</dbReference>
<keyword evidence="3" id="KW-0597">Phosphoprotein</keyword>
<feature type="domain" description="PAC" evidence="10">
    <location>
        <begin position="526"/>
        <end position="579"/>
    </location>
</feature>
<feature type="domain" description="PAC" evidence="10">
    <location>
        <begin position="120"/>
        <end position="171"/>
    </location>
</feature>
<dbReference type="PROSITE" id="PS50113">
    <property type="entry name" value="PAC"/>
    <property type="match status" value="3"/>
</dbReference>
<dbReference type="SUPFAM" id="SSF47384">
    <property type="entry name" value="Homodimeric domain of signal transducing histidine kinase"/>
    <property type="match status" value="1"/>
</dbReference>
<evidence type="ECO:0000313" key="12">
    <source>
        <dbReference type="Proteomes" id="UP001526143"/>
    </source>
</evidence>
<dbReference type="SMART" id="SM00091">
    <property type="entry name" value="PAS"/>
    <property type="match status" value="4"/>
</dbReference>
<evidence type="ECO:0000256" key="1">
    <source>
        <dbReference type="ARBA" id="ARBA00000085"/>
    </source>
</evidence>
<comment type="caution">
    <text evidence="11">The sequence shown here is derived from an EMBL/GenBank/DDBJ whole genome shotgun (WGS) entry which is preliminary data.</text>
</comment>
<dbReference type="InterPro" id="IPR013655">
    <property type="entry name" value="PAS_fold_3"/>
</dbReference>
<comment type="catalytic activity">
    <reaction evidence="1">
        <text>ATP + protein L-histidine = ADP + protein N-phospho-L-histidine.</text>
        <dbReference type="EC" id="2.7.13.3"/>
    </reaction>
</comment>
<dbReference type="SMART" id="SM00387">
    <property type="entry name" value="HATPase_c"/>
    <property type="match status" value="1"/>
</dbReference>
<dbReference type="CDD" id="cd00130">
    <property type="entry name" value="PAS"/>
    <property type="match status" value="3"/>
</dbReference>
<evidence type="ECO:0000259" key="9">
    <source>
        <dbReference type="PROSITE" id="PS50112"/>
    </source>
</evidence>
<dbReference type="InterPro" id="IPR000700">
    <property type="entry name" value="PAS-assoc_C"/>
</dbReference>
<feature type="domain" description="Histidine kinase" evidence="8">
    <location>
        <begin position="613"/>
        <end position="864"/>
    </location>
</feature>
<dbReference type="Gene3D" id="3.30.565.10">
    <property type="entry name" value="Histidine kinase-like ATPase, C-terminal domain"/>
    <property type="match status" value="1"/>
</dbReference>
<keyword evidence="5" id="KW-0418">Kinase</keyword>
<dbReference type="Gene3D" id="3.30.450.20">
    <property type="entry name" value="PAS domain"/>
    <property type="match status" value="4"/>
</dbReference>
<reference evidence="11 12" key="1">
    <citation type="submission" date="2022-10" db="EMBL/GenBank/DDBJ databases">
        <title>Identification of biosynthetic pathway for the production of the potent trypsin inhibitor radiosumin.</title>
        <authorList>
            <person name="Fewer D.P."/>
            <person name="Delbaje E."/>
            <person name="Ouyang X."/>
            <person name="Agostino P.D."/>
            <person name="Wahlsten M."/>
            <person name="Jokela J."/>
            <person name="Permi P."/>
            <person name="Haapaniemi E."/>
            <person name="Koistinen H."/>
        </authorList>
    </citation>
    <scope>NUCLEOTIDE SEQUENCE [LARGE SCALE GENOMIC DNA]</scope>
    <source>
        <strain evidence="11 12">NIES-515</strain>
    </source>
</reference>
<sequence>MACNSITVDKSSYESLQEELVELRQIVSRLQTQTEVALSRKEAWFARLADNLPGVIYQFQLRSDGSVCFPYVSSGCREIYELEPSQVYQNSELLFAVVHPEDLPGLHETIAISTQTLENWEYEWLIITPSGKQKWLKGISKPERQSDGSIIWDGCIIDVSDRKQAEIAMQLLNQELEVKFQERTAALHEKTSELEAMLNAFPDLFFRLAGDNTIVDYKASSQDAQLYVPPEVFLGKRMVEILPPEVAEKMQEAIVQVQQTSSLVSIEYSLSMPNGEEYFEGRLVPFANNNIIVIVRNVSEEQIALRDRKQTEARLQEKEQFLRTIYDGVECSIFVIDVLENGEFRSGGWNLNAEKAIGKCSAEVVGQNLTEIFGATKAAEIHHKCNTCLVAGVAIFFEECLTLCGEEKWLLTTFNPVFDTEGKIYRLVGTTFDITERKKVEVALQASQHFIQRITDSIPNTIYIYDLEEQRNIYANHEIAEILGYSIEEIQKMGAELLPKTLHPDDWEKVLTHYQKFTTAVDGKIFELEYRMKDVDGKWHWVYSRDTSFNRTADGKVKQILGVATDITVRKEAEMKLQQQAEYLEKTLNKLQRTQTQLIQSEKMSSLGNMVAGVAHEINNPVNFIHANLTHACEYSKSLLQLVKLYQQYYPNPPEEIKFEIEDIDLDFLKEDFIKLLQSMRVGTQRIREIVLSLRNFSRLDEAEFKQVNIHEGIESTLMILHNRLKAKPEHPEISVIKEYGKLPTVECYPGQLNQVFMNIFANSIDALEESFVNNKEQQIYIRTEVVNCNWIVIRIADNGQGIPPEILSKLFDPFFTTKDVGKGTGLGLSISYQIVVDKHGGKLSCHSILGQGAEFVIEIPLTQVKTS</sequence>